<feature type="compositionally biased region" description="Polar residues" evidence="2">
    <location>
        <begin position="671"/>
        <end position="683"/>
    </location>
</feature>
<feature type="domain" description="Helicase ATP-binding" evidence="3">
    <location>
        <begin position="71"/>
        <end position="235"/>
    </location>
</feature>
<dbReference type="SMART" id="SM00487">
    <property type="entry name" value="DEXDc"/>
    <property type="match status" value="1"/>
</dbReference>
<dbReference type="SUPFAM" id="SSF52540">
    <property type="entry name" value="P-loop containing nucleoside triphosphate hydrolases"/>
    <property type="match status" value="1"/>
</dbReference>
<dbReference type="Pfam" id="PF00271">
    <property type="entry name" value="Helicase_C"/>
    <property type="match status" value="1"/>
</dbReference>
<dbReference type="GO" id="GO:0036121">
    <property type="term" value="F:double-stranded DNA helicase activity"/>
    <property type="evidence" value="ECO:0007669"/>
    <property type="project" value="TreeGrafter"/>
</dbReference>
<keyword evidence="6" id="KW-1185">Reference proteome</keyword>
<organism evidence="5 6">
    <name type="scientific">Viridothelium virens</name>
    <name type="common">Speckled blister lichen</name>
    <name type="synonym">Trypethelium virens</name>
    <dbReference type="NCBI Taxonomy" id="1048519"/>
    <lineage>
        <taxon>Eukaryota</taxon>
        <taxon>Fungi</taxon>
        <taxon>Dikarya</taxon>
        <taxon>Ascomycota</taxon>
        <taxon>Pezizomycotina</taxon>
        <taxon>Dothideomycetes</taxon>
        <taxon>Dothideomycetes incertae sedis</taxon>
        <taxon>Trypetheliales</taxon>
        <taxon>Trypetheliaceae</taxon>
        <taxon>Viridothelium</taxon>
    </lineage>
</organism>
<evidence type="ECO:0000256" key="2">
    <source>
        <dbReference type="SAM" id="MobiDB-lite"/>
    </source>
</evidence>
<dbReference type="PANTHER" id="PTHR47396:SF1">
    <property type="entry name" value="ATP-DEPENDENT HELICASE IRC3-RELATED"/>
    <property type="match status" value="1"/>
</dbReference>
<dbReference type="GO" id="GO:0016787">
    <property type="term" value="F:hydrolase activity"/>
    <property type="evidence" value="ECO:0007669"/>
    <property type="project" value="UniProtKB-KW"/>
</dbReference>
<keyword evidence="5" id="KW-0378">Hydrolase</keyword>
<dbReference type="CDD" id="cd18799">
    <property type="entry name" value="SF2_C_EcoAI-like"/>
    <property type="match status" value="1"/>
</dbReference>
<dbReference type="GO" id="GO:0061749">
    <property type="term" value="F:forked DNA-dependent helicase activity"/>
    <property type="evidence" value="ECO:0007669"/>
    <property type="project" value="TreeGrafter"/>
</dbReference>
<dbReference type="InterPro" id="IPR014001">
    <property type="entry name" value="Helicase_ATP-bd"/>
</dbReference>
<evidence type="ECO:0000256" key="1">
    <source>
        <dbReference type="ARBA" id="ARBA00022806"/>
    </source>
</evidence>
<feature type="domain" description="Helicase C-terminal" evidence="4">
    <location>
        <begin position="290"/>
        <end position="459"/>
    </location>
</feature>
<evidence type="ECO:0000259" key="4">
    <source>
        <dbReference type="PROSITE" id="PS51194"/>
    </source>
</evidence>
<dbReference type="AlphaFoldDB" id="A0A6A6H4G3"/>
<feature type="compositionally biased region" description="Basic and acidic residues" evidence="2">
    <location>
        <begin position="639"/>
        <end position="664"/>
    </location>
</feature>
<dbReference type="InterPro" id="IPR006935">
    <property type="entry name" value="Helicase/UvrB_N"/>
</dbReference>
<dbReference type="InterPro" id="IPR027417">
    <property type="entry name" value="P-loop_NTPase"/>
</dbReference>
<dbReference type="GO" id="GO:0032042">
    <property type="term" value="P:mitochondrial DNA metabolic process"/>
    <property type="evidence" value="ECO:0007669"/>
    <property type="project" value="TreeGrafter"/>
</dbReference>
<dbReference type="InterPro" id="IPR001650">
    <property type="entry name" value="Helicase_C-like"/>
</dbReference>
<dbReference type="Proteomes" id="UP000800092">
    <property type="component" value="Unassembled WGS sequence"/>
</dbReference>
<evidence type="ECO:0000259" key="3">
    <source>
        <dbReference type="PROSITE" id="PS51192"/>
    </source>
</evidence>
<name>A0A6A6H4G3_VIRVR</name>
<keyword evidence="1" id="KW-0067">ATP-binding</keyword>
<dbReference type="SMART" id="SM00490">
    <property type="entry name" value="HELICc"/>
    <property type="match status" value="1"/>
</dbReference>
<dbReference type="GO" id="GO:0000403">
    <property type="term" value="F:Y-form DNA binding"/>
    <property type="evidence" value="ECO:0007669"/>
    <property type="project" value="TreeGrafter"/>
</dbReference>
<evidence type="ECO:0000313" key="6">
    <source>
        <dbReference type="Proteomes" id="UP000800092"/>
    </source>
</evidence>
<gene>
    <name evidence="5" type="ORF">EV356DRAFT_449890</name>
</gene>
<sequence>MLVISAPLKKLWRPLIYFRPRSLSSRLHSTPVIHARTRRSSVLNVPPTSQIGIPHINLRKYQEECIQAVLSHLANGHRRLGISLATGSGKTVIFTHLIDRVPSIEEDATQTLILAHRRELVEQAARHCSAANPTKTVEVEMGNNHASGSADITVASVQSITSGERICKYDPRRFKLVMVDEAHHIVAPQYLSILEHFGLSYGHQQAKMALIGVSATFSRLDGLSLGSVIDHIVYHKDYVDLMNEDWLADAVFTTVQTKTDLSTVKTSSAGDFQTPSLSKAVNTPETNAITVRSWLKKAEGRKSTLVFCVDVAHVIALASTFIQHGIKAKYITSNTHPRARSETLDAFRRGDFPVLLNCGIFTEGTDIPNIDCIILARPTKSRNLLVQMIGRGTRKYPGKENCHIVDFVSSLETGVVTTPTLFGLDPTLIVEKADVKKLEQLRDGRDREQELKEQASAMSVAAGTKLKGSVTFTDYKSITDLIDDTSLDRYIRAISSYTWVRVGENKHILSCRNQGHLTIEKANDDFVVKYTQQIPGKIGGPMARPRELSRSVTFDHAVNAADTFAKDTFPAIYILQSAPWRKKPASESQVEFLNTSRDNDKKLGSDTLTMGKASDMITKIKHGVRGRFRKSQAGLQKTRKTEEKRRRLRDREAVRVGPLRRNDRSVVGTPETVSAAVNTNPQSHGDGFLARDRGFEQSMKQLRHKSDTSTASGWAIP</sequence>
<proteinExistence type="predicted"/>
<dbReference type="EMBL" id="ML991814">
    <property type="protein sequence ID" value="KAF2232610.1"/>
    <property type="molecule type" value="Genomic_DNA"/>
</dbReference>
<dbReference type="GO" id="GO:0005759">
    <property type="term" value="C:mitochondrial matrix"/>
    <property type="evidence" value="ECO:0007669"/>
    <property type="project" value="TreeGrafter"/>
</dbReference>
<dbReference type="GO" id="GO:0070125">
    <property type="term" value="P:mitochondrial translational elongation"/>
    <property type="evidence" value="ECO:0007669"/>
    <property type="project" value="TreeGrafter"/>
</dbReference>
<dbReference type="Gene3D" id="3.40.50.300">
    <property type="entry name" value="P-loop containing nucleotide triphosphate hydrolases"/>
    <property type="match status" value="2"/>
</dbReference>
<dbReference type="PROSITE" id="PS51194">
    <property type="entry name" value="HELICASE_CTER"/>
    <property type="match status" value="1"/>
</dbReference>
<keyword evidence="1" id="KW-0347">Helicase</keyword>
<dbReference type="OrthoDB" id="16911at2759"/>
<dbReference type="PANTHER" id="PTHR47396">
    <property type="entry name" value="TYPE I RESTRICTION ENZYME ECOKI R PROTEIN"/>
    <property type="match status" value="1"/>
</dbReference>
<dbReference type="InterPro" id="IPR050742">
    <property type="entry name" value="Helicase_Restrict-Modif_Enz"/>
</dbReference>
<accession>A0A6A6H4G3</accession>
<feature type="region of interest" description="Disordered" evidence="2">
    <location>
        <begin position="626"/>
        <end position="689"/>
    </location>
</feature>
<evidence type="ECO:0000313" key="5">
    <source>
        <dbReference type="EMBL" id="KAF2232610.1"/>
    </source>
</evidence>
<protein>
    <submittedName>
        <fullName evidence="5">P-loop containing nucleoside triphosphate hydrolase protein</fullName>
    </submittedName>
</protein>
<keyword evidence="1" id="KW-0547">Nucleotide-binding</keyword>
<dbReference type="Pfam" id="PF04851">
    <property type="entry name" value="ResIII"/>
    <property type="match status" value="1"/>
</dbReference>
<dbReference type="PROSITE" id="PS51192">
    <property type="entry name" value="HELICASE_ATP_BIND_1"/>
    <property type="match status" value="1"/>
</dbReference>
<reference evidence="5" key="1">
    <citation type="journal article" date="2020" name="Stud. Mycol.">
        <title>101 Dothideomycetes genomes: a test case for predicting lifestyles and emergence of pathogens.</title>
        <authorList>
            <person name="Haridas S."/>
            <person name="Albert R."/>
            <person name="Binder M."/>
            <person name="Bloem J."/>
            <person name="Labutti K."/>
            <person name="Salamov A."/>
            <person name="Andreopoulos B."/>
            <person name="Baker S."/>
            <person name="Barry K."/>
            <person name="Bills G."/>
            <person name="Bluhm B."/>
            <person name="Cannon C."/>
            <person name="Castanera R."/>
            <person name="Culley D."/>
            <person name="Daum C."/>
            <person name="Ezra D."/>
            <person name="Gonzalez J."/>
            <person name="Henrissat B."/>
            <person name="Kuo A."/>
            <person name="Liang C."/>
            <person name="Lipzen A."/>
            <person name="Lutzoni F."/>
            <person name="Magnuson J."/>
            <person name="Mondo S."/>
            <person name="Nolan M."/>
            <person name="Ohm R."/>
            <person name="Pangilinan J."/>
            <person name="Park H.-J."/>
            <person name="Ramirez L."/>
            <person name="Alfaro M."/>
            <person name="Sun H."/>
            <person name="Tritt A."/>
            <person name="Yoshinaga Y."/>
            <person name="Zwiers L.-H."/>
            <person name="Turgeon B."/>
            <person name="Goodwin S."/>
            <person name="Spatafora J."/>
            <person name="Crous P."/>
            <person name="Grigoriev I."/>
        </authorList>
    </citation>
    <scope>NUCLEOTIDE SEQUENCE</scope>
    <source>
        <strain evidence="5">Tuck. ex Michener</strain>
    </source>
</reference>
<dbReference type="GO" id="GO:0005524">
    <property type="term" value="F:ATP binding"/>
    <property type="evidence" value="ECO:0007669"/>
    <property type="project" value="InterPro"/>
</dbReference>